<dbReference type="Proteomes" id="UP000006320">
    <property type="component" value="Unassembled WGS sequence"/>
</dbReference>
<comment type="caution">
    <text evidence="1">The sequence shown here is derived from an EMBL/GenBank/DDBJ whole genome shotgun (WGS) entry which is preliminary data.</text>
</comment>
<dbReference type="AlphaFoldDB" id="A0AAV3UXZ3"/>
<gene>
    <name evidence="1" type="ORF">GCHA_4527</name>
</gene>
<proteinExistence type="predicted"/>
<sequence>MYLAYSLGRSNPENRLMTTQVVHNKTQIHYSLVSCYSLVMTKTDFDIKTTQ</sequence>
<accession>A0AAV3UXZ3</accession>
<name>A0AAV3UXZ3_9ALTE</name>
<protein>
    <submittedName>
        <fullName evidence="1">Uncharacterized protein</fullName>
    </submittedName>
</protein>
<evidence type="ECO:0000313" key="2">
    <source>
        <dbReference type="Proteomes" id="UP000006320"/>
    </source>
</evidence>
<organism evidence="1 2">
    <name type="scientific">Paraglaciecola chathamensis S18K6</name>
    <dbReference type="NCBI Taxonomy" id="1127672"/>
    <lineage>
        <taxon>Bacteria</taxon>
        <taxon>Pseudomonadati</taxon>
        <taxon>Pseudomonadota</taxon>
        <taxon>Gammaproteobacteria</taxon>
        <taxon>Alteromonadales</taxon>
        <taxon>Alteromonadaceae</taxon>
        <taxon>Paraglaciecola</taxon>
    </lineage>
</organism>
<reference evidence="1 2" key="1">
    <citation type="journal article" date="2017" name="Antonie Van Leeuwenhoek">
        <title>Rhizobium rhizosphaerae sp. nov., a novel species isolated from rice rhizosphere.</title>
        <authorList>
            <person name="Zhao J.J."/>
            <person name="Zhang J."/>
            <person name="Zhang R.J."/>
            <person name="Zhang C.W."/>
            <person name="Yin H.Q."/>
            <person name="Zhang X.X."/>
        </authorList>
    </citation>
    <scope>NUCLEOTIDE SEQUENCE [LARGE SCALE GENOMIC DNA]</scope>
    <source>
        <strain evidence="1 2">S18K6</strain>
    </source>
</reference>
<evidence type="ECO:0000313" key="1">
    <source>
        <dbReference type="EMBL" id="GAC12444.1"/>
    </source>
</evidence>
<dbReference type="EMBL" id="BAEM01000060">
    <property type="protein sequence ID" value="GAC12444.1"/>
    <property type="molecule type" value="Genomic_DNA"/>
</dbReference>